<keyword evidence="4" id="KW-1185">Reference proteome</keyword>
<dbReference type="AlphaFoldDB" id="A0A379AHB3"/>
<proteinExistence type="predicted"/>
<dbReference type="InterPro" id="IPR050708">
    <property type="entry name" value="T6SS_VgrG/RHS"/>
</dbReference>
<evidence type="ECO:0000256" key="1">
    <source>
        <dbReference type="ARBA" id="ARBA00022737"/>
    </source>
</evidence>
<feature type="domain" description="Teneurin-like YD-shell" evidence="2">
    <location>
        <begin position="132"/>
        <end position="383"/>
    </location>
</feature>
<dbReference type="PRINTS" id="PR00394">
    <property type="entry name" value="RHSPROTEIN"/>
</dbReference>
<dbReference type="EMBL" id="UGSO01000001">
    <property type="protein sequence ID" value="SUB17211.1"/>
    <property type="molecule type" value="Genomic_DNA"/>
</dbReference>
<reference evidence="3 4" key="1">
    <citation type="submission" date="2018-06" db="EMBL/GenBank/DDBJ databases">
        <authorList>
            <consortium name="Pathogen Informatics"/>
            <person name="Doyle S."/>
        </authorList>
    </citation>
    <scope>NUCLEOTIDE SEQUENCE [LARGE SCALE GENOMIC DNA]</scope>
    <source>
        <strain evidence="3 4">NCTC9381</strain>
    </source>
</reference>
<protein>
    <submittedName>
        <fullName evidence="3">Cell wall-associated polypeptide CWBP200</fullName>
    </submittedName>
</protein>
<dbReference type="Gene3D" id="2.180.10.10">
    <property type="entry name" value="RHS repeat-associated core"/>
    <property type="match status" value="1"/>
</dbReference>
<name>A0A379AHB3_ENTAG</name>
<dbReference type="PANTHER" id="PTHR32305">
    <property type="match status" value="1"/>
</dbReference>
<dbReference type="PANTHER" id="PTHR32305:SF15">
    <property type="entry name" value="PROTEIN RHSA-RELATED"/>
    <property type="match status" value="1"/>
</dbReference>
<dbReference type="NCBIfam" id="TIGR03696">
    <property type="entry name" value="Rhs_assc_core"/>
    <property type="match status" value="1"/>
</dbReference>
<evidence type="ECO:0000259" key="2">
    <source>
        <dbReference type="Pfam" id="PF25023"/>
    </source>
</evidence>
<dbReference type="Proteomes" id="UP000254640">
    <property type="component" value="Unassembled WGS sequence"/>
</dbReference>
<evidence type="ECO:0000313" key="3">
    <source>
        <dbReference type="EMBL" id="SUB17211.1"/>
    </source>
</evidence>
<organism evidence="3 4">
    <name type="scientific">Enterobacter agglomerans</name>
    <name type="common">Erwinia herbicola</name>
    <name type="synonym">Pantoea agglomerans</name>
    <dbReference type="NCBI Taxonomy" id="549"/>
    <lineage>
        <taxon>Bacteria</taxon>
        <taxon>Pseudomonadati</taxon>
        <taxon>Pseudomonadota</taxon>
        <taxon>Gammaproteobacteria</taxon>
        <taxon>Enterobacterales</taxon>
        <taxon>Erwiniaceae</taxon>
        <taxon>Pantoea</taxon>
        <taxon>Pantoea agglomerans group</taxon>
    </lineage>
</organism>
<accession>A0A379AHB3</accession>
<dbReference type="Pfam" id="PF25023">
    <property type="entry name" value="TEN_YD-shell"/>
    <property type="match status" value="1"/>
</dbReference>
<evidence type="ECO:0000313" key="4">
    <source>
        <dbReference type="Proteomes" id="UP000254640"/>
    </source>
</evidence>
<dbReference type="InterPro" id="IPR022385">
    <property type="entry name" value="Rhs_assc_core"/>
</dbReference>
<gene>
    <name evidence="3" type="primary">wapA_1</name>
    <name evidence="3" type="ORF">NCTC9381_03133</name>
</gene>
<sequence length="553" mass="63379">MMRWAASLLSRGEQGELAWEYDALGNCTALTLPDGRNLKQLYYGSGHLLSIALDNLPVTEFTRDTLHRELSRTQGGLTMRSEYDRLGRLRRRDVFKGDSQRPAPRVWSRRRDFDYGNNLIREERDDNPFSQTLWNYDNAGRLLSQDGAQPGNEQWRWDGAGNPLDRHSAAQVMHNRVTELNGIRWQYDIHGRTTEKDDGHTRWRYRYDGEHRLTDVISEPRDRNKPRTKVSFRYDPLGRRISKTSQQLLQGRPSGNAVTTRFVWEGYRLLQEIHDGIPLTYVYSDSQSYEPLARIDGVESPEIYWFHNAANGMPELLTDGEGQKAWEGINSPWGKLLRESSQRMPVVQQNLRMQGQYLDRETGLHYNLFRYYDPDSGRFTQQDPIGLAGGINLYQYAPNALGWVDPWGLRRSCKPNNPTKNNDHNQGAFARQWQGRGVYKGRDTWQNTILKENDIVYGGVPGQSGFYFDKATLDAAAGSRESLWKSLQVLPHPKFGYRGQIQAYRVKRETVAGTGEALSQDPIKFGAGGGTQFFLSNFRTVLEPVGNPFSMGK</sequence>
<dbReference type="InterPro" id="IPR056823">
    <property type="entry name" value="TEN-like_YD-shell"/>
</dbReference>
<keyword evidence="1" id="KW-0677">Repeat</keyword>